<dbReference type="GO" id="GO:0003677">
    <property type="term" value="F:DNA binding"/>
    <property type="evidence" value="ECO:0007669"/>
    <property type="project" value="UniProtKB-KW"/>
</dbReference>
<dbReference type="SUPFAM" id="SSF46785">
    <property type="entry name" value="Winged helix' DNA-binding domain"/>
    <property type="match status" value="1"/>
</dbReference>
<dbReference type="PRINTS" id="PR00039">
    <property type="entry name" value="HTHLYSR"/>
</dbReference>
<dbReference type="SUPFAM" id="SSF53850">
    <property type="entry name" value="Periplasmic binding protein-like II"/>
    <property type="match status" value="1"/>
</dbReference>
<evidence type="ECO:0000256" key="4">
    <source>
        <dbReference type="ARBA" id="ARBA00023163"/>
    </source>
</evidence>
<organism evidence="6 7">
    <name type="scientific">Agromyces archimandritae</name>
    <dbReference type="NCBI Taxonomy" id="2781962"/>
    <lineage>
        <taxon>Bacteria</taxon>
        <taxon>Bacillati</taxon>
        <taxon>Actinomycetota</taxon>
        <taxon>Actinomycetes</taxon>
        <taxon>Micrococcales</taxon>
        <taxon>Microbacteriaceae</taxon>
        <taxon>Agromyces</taxon>
    </lineage>
</organism>
<feature type="domain" description="HTH lysR-type" evidence="5">
    <location>
        <begin position="1"/>
        <end position="58"/>
    </location>
</feature>
<dbReference type="InterPro" id="IPR000847">
    <property type="entry name" value="LysR_HTH_N"/>
</dbReference>
<proteinExistence type="inferred from homology"/>
<dbReference type="GO" id="GO:0003700">
    <property type="term" value="F:DNA-binding transcription factor activity"/>
    <property type="evidence" value="ECO:0007669"/>
    <property type="project" value="InterPro"/>
</dbReference>
<comment type="similarity">
    <text evidence="1">Belongs to the LysR transcriptional regulatory family.</text>
</comment>
<evidence type="ECO:0000256" key="3">
    <source>
        <dbReference type="ARBA" id="ARBA00023125"/>
    </source>
</evidence>
<keyword evidence="4" id="KW-0804">Transcription</keyword>
<gene>
    <name evidence="6" type="ORF">G127AT_14340</name>
</gene>
<dbReference type="Proteomes" id="UP000671914">
    <property type="component" value="Chromosome"/>
</dbReference>
<dbReference type="KEGG" id="aarc:G127AT_14340"/>
<dbReference type="PANTHER" id="PTHR30346:SF28">
    <property type="entry name" value="HTH-TYPE TRANSCRIPTIONAL REGULATOR CYNR"/>
    <property type="match status" value="1"/>
</dbReference>
<name>A0A975INB0_9MICO</name>
<dbReference type="InterPro" id="IPR036388">
    <property type="entry name" value="WH-like_DNA-bd_sf"/>
</dbReference>
<dbReference type="AlphaFoldDB" id="A0A975INB0"/>
<dbReference type="Gene3D" id="3.40.190.10">
    <property type="entry name" value="Periplasmic binding protein-like II"/>
    <property type="match status" value="2"/>
</dbReference>
<dbReference type="Pfam" id="PF00126">
    <property type="entry name" value="HTH_1"/>
    <property type="match status" value="1"/>
</dbReference>
<dbReference type="PANTHER" id="PTHR30346">
    <property type="entry name" value="TRANSCRIPTIONAL DUAL REGULATOR HCAR-RELATED"/>
    <property type="match status" value="1"/>
</dbReference>
<keyword evidence="2" id="KW-0805">Transcription regulation</keyword>
<accession>A0A975INB0</accession>
<evidence type="ECO:0000256" key="2">
    <source>
        <dbReference type="ARBA" id="ARBA00023015"/>
    </source>
</evidence>
<evidence type="ECO:0000313" key="7">
    <source>
        <dbReference type="Proteomes" id="UP000671914"/>
    </source>
</evidence>
<dbReference type="EMBL" id="CP071696">
    <property type="protein sequence ID" value="QTX04432.1"/>
    <property type="molecule type" value="Genomic_DNA"/>
</dbReference>
<sequence>MELRALRYFAAVVESGSLTAAAARLHLSQPSLSVAIGKLETEAGVPLLVRSSRGVEPTGAGRFLLEASSRVLGEVDGILSTLRRYGAGTLGSLTMAAVPVLMWRRVPELLRAHAAEAPGVEIRLVDPPPWTAMDLVQERSADLAAILVADAPRFAARHRGAFELVDWGEVPLVGVLPPGETDAPDPLPLAAFEARTLVLPHRTSAVPSLPEAVEAALLAHGVAPAAVRTAPTIQTSIPLIEAGLACGILPDPDRTGLARFDVVVRRLEPEPDPLRALVLARPGASAEPALGRLLARISAPAEQIAQDPVRNPI</sequence>
<dbReference type="GO" id="GO:0032993">
    <property type="term" value="C:protein-DNA complex"/>
    <property type="evidence" value="ECO:0007669"/>
    <property type="project" value="TreeGrafter"/>
</dbReference>
<dbReference type="InterPro" id="IPR005119">
    <property type="entry name" value="LysR_subst-bd"/>
</dbReference>
<evidence type="ECO:0000313" key="6">
    <source>
        <dbReference type="EMBL" id="QTX04432.1"/>
    </source>
</evidence>
<dbReference type="PROSITE" id="PS50931">
    <property type="entry name" value="HTH_LYSR"/>
    <property type="match status" value="1"/>
</dbReference>
<keyword evidence="7" id="KW-1185">Reference proteome</keyword>
<protein>
    <submittedName>
        <fullName evidence="6">LysR family transcriptional regulator</fullName>
    </submittedName>
</protein>
<evidence type="ECO:0000256" key="1">
    <source>
        <dbReference type="ARBA" id="ARBA00009437"/>
    </source>
</evidence>
<keyword evidence="3" id="KW-0238">DNA-binding</keyword>
<dbReference type="Gene3D" id="1.10.10.10">
    <property type="entry name" value="Winged helix-like DNA-binding domain superfamily/Winged helix DNA-binding domain"/>
    <property type="match status" value="1"/>
</dbReference>
<dbReference type="FunFam" id="1.10.10.10:FF:000001">
    <property type="entry name" value="LysR family transcriptional regulator"/>
    <property type="match status" value="1"/>
</dbReference>
<dbReference type="Pfam" id="PF03466">
    <property type="entry name" value="LysR_substrate"/>
    <property type="match status" value="1"/>
</dbReference>
<evidence type="ECO:0000259" key="5">
    <source>
        <dbReference type="PROSITE" id="PS50931"/>
    </source>
</evidence>
<dbReference type="RefSeq" id="WP_210898011.1">
    <property type="nucleotide sequence ID" value="NZ_CP071696.1"/>
</dbReference>
<dbReference type="InterPro" id="IPR036390">
    <property type="entry name" value="WH_DNA-bd_sf"/>
</dbReference>
<reference evidence="6" key="1">
    <citation type="submission" date="2021-03" db="EMBL/GenBank/DDBJ databases">
        <title>Agromyces archimandritus sp. nov., isolated from the cockroach Archimandrita tessellata.</title>
        <authorList>
            <person name="Guzman J."/>
            <person name="Ortuzar M."/>
            <person name="Poehlein A."/>
            <person name="Daniel R."/>
            <person name="Trujillo M."/>
            <person name="Vilcinskas A."/>
        </authorList>
    </citation>
    <scope>NUCLEOTIDE SEQUENCE</scope>
    <source>
        <strain evidence="6">G127AT</strain>
    </source>
</reference>